<dbReference type="Proteomes" id="UP000623440">
    <property type="component" value="Unassembled WGS sequence"/>
</dbReference>
<sequence length="50" mass="5298">MVAIGWYVGDFFQQADTSMARVCGGLLETAKVLVAAHDNRQFGNGGSNHG</sequence>
<evidence type="ECO:0000313" key="1">
    <source>
        <dbReference type="EMBL" id="MBD2528973.1"/>
    </source>
</evidence>
<accession>A0ABR8DKT1</accession>
<proteinExistence type="predicted"/>
<reference evidence="1 2" key="1">
    <citation type="journal article" date="2020" name="ISME J.">
        <title>Comparative genomics reveals insights into cyanobacterial evolution and habitat adaptation.</title>
        <authorList>
            <person name="Chen M.Y."/>
            <person name="Teng W.K."/>
            <person name="Zhao L."/>
            <person name="Hu C.X."/>
            <person name="Zhou Y.K."/>
            <person name="Han B.P."/>
            <person name="Song L.R."/>
            <person name="Shu W.S."/>
        </authorList>
    </citation>
    <scope>NUCLEOTIDE SEQUENCE [LARGE SCALE GENOMIC DNA]</scope>
    <source>
        <strain evidence="1 2">FACHB-838</strain>
    </source>
</reference>
<evidence type="ECO:0008006" key="3">
    <source>
        <dbReference type="Google" id="ProtNLM"/>
    </source>
</evidence>
<dbReference type="EMBL" id="JACJSI010000006">
    <property type="protein sequence ID" value="MBD2528973.1"/>
    <property type="molecule type" value="Genomic_DNA"/>
</dbReference>
<dbReference type="RefSeq" id="WP_190939662.1">
    <property type="nucleotide sequence ID" value="NZ_JACJSI010000006.1"/>
</dbReference>
<name>A0ABR8DKT1_9NOSO</name>
<protein>
    <recommendedName>
        <fullName evidence="3">Transposase</fullName>
    </recommendedName>
</protein>
<keyword evidence="2" id="KW-1185">Reference proteome</keyword>
<comment type="caution">
    <text evidence="1">The sequence shown here is derived from an EMBL/GenBank/DDBJ whole genome shotgun (WGS) entry which is preliminary data.</text>
</comment>
<organism evidence="1 2">
    <name type="scientific">Nostoc flagelliforme FACHB-838</name>
    <dbReference type="NCBI Taxonomy" id="2692904"/>
    <lineage>
        <taxon>Bacteria</taxon>
        <taxon>Bacillati</taxon>
        <taxon>Cyanobacteriota</taxon>
        <taxon>Cyanophyceae</taxon>
        <taxon>Nostocales</taxon>
        <taxon>Nostocaceae</taxon>
        <taxon>Nostoc</taxon>
    </lineage>
</organism>
<evidence type="ECO:0000313" key="2">
    <source>
        <dbReference type="Proteomes" id="UP000623440"/>
    </source>
</evidence>
<gene>
    <name evidence="1" type="ORF">H6G97_05075</name>
</gene>